<evidence type="ECO:0000259" key="1">
    <source>
        <dbReference type="Pfam" id="PF13682"/>
    </source>
</evidence>
<protein>
    <recommendedName>
        <fullName evidence="1">Chemoreceptor zinc-binding domain-containing protein</fullName>
    </recommendedName>
</protein>
<gene>
    <name evidence="2" type="ORF">SDC9_128703</name>
</gene>
<feature type="domain" description="Chemoreceptor zinc-binding" evidence="1">
    <location>
        <begin position="28"/>
        <end position="92"/>
    </location>
</feature>
<accession>A0A645CWZ5</accession>
<dbReference type="InterPro" id="IPR025991">
    <property type="entry name" value="Chemoreceptor_zinc-bind_dom"/>
</dbReference>
<dbReference type="EMBL" id="VSSQ01030943">
    <property type="protein sequence ID" value="MPM81646.1"/>
    <property type="molecule type" value="Genomic_DNA"/>
</dbReference>
<evidence type="ECO:0000313" key="2">
    <source>
        <dbReference type="EMBL" id="MPM81646.1"/>
    </source>
</evidence>
<name>A0A645CWZ5_9ZZZZ</name>
<dbReference type="Gene3D" id="1.20.120.30">
    <property type="entry name" value="Aspartate receptor, ligand-binding domain"/>
    <property type="match status" value="1"/>
</dbReference>
<organism evidence="2">
    <name type="scientific">bioreactor metagenome</name>
    <dbReference type="NCBI Taxonomy" id="1076179"/>
    <lineage>
        <taxon>unclassified sequences</taxon>
        <taxon>metagenomes</taxon>
        <taxon>ecological metagenomes</taxon>
    </lineage>
</organism>
<dbReference type="AlphaFoldDB" id="A0A645CWZ5"/>
<proteinExistence type="predicted"/>
<comment type="caution">
    <text evidence="2">The sequence shown here is derived from an EMBL/GenBank/DDBJ whole genome shotgun (WGS) entry which is preliminary data.</text>
</comment>
<dbReference type="Pfam" id="PF13682">
    <property type="entry name" value="CZB"/>
    <property type="match status" value="1"/>
</dbReference>
<reference evidence="2" key="1">
    <citation type="submission" date="2019-08" db="EMBL/GenBank/DDBJ databases">
        <authorList>
            <person name="Kucharzyk K."/>
            <person name="Murdoch R.W."/>
            <person name="Higgins S."/>
            <person name="Loffler F."/>
        </authorList>
    </citation>
    <scope>NUCLEOTIDE SEQUENCE</scope>
</reference>
<sequence length="142" mass="16126">MINALQGSINAINNEELIKNINQARDAHKNWMKVLRQVIDEMKVYPLQVNGSKCAFGHFYHSIKVNHPEIKKDWESIDSVHSDLHAFGHKVIEAVKEGDITKANQYFAEAEELSKNVLNKLEKVLGLIEGLDKKGVHILKES</sequence>